<proteinExistence type="predicted"/>
<name>A0A165E0V4_9APHY</name>
<dbReference type="Proteomes" id="UP000076871">
    <property type="component" value="Unassembled WGS sequence"/>
</dbReference>
<reference evidence="2 3" key="1">
    <citation type="journal article" date="2016" name="Mol. Biol. Evol.">
        <title>Comparative Genomics of Early-Diverging Mushroom-Forming Fungi Provides Insights into the Origins of Lignocellulose Decay Capabilities.</title>
        <authorList>
            <person name="Nagy L.G."/>
            <person name="Riley R."/>
            <person name="Tritt A."/>
            <person name="Adam C."/>
            <person name="Daum C."/>
            <person name="Floudas D."/>
            <person name="Sun H."/>
            <person name="Yadav J.S."/>
            <person name="Pangilinan J."/>
            <person name="Larsson K.H."/>
            <person name="Matsuura K."/>
            <person name="Barry K."/>
            <person name="Labutti K."/>
            <person name="Kuo R."/>
            <person name="Ohm R.A."/>
            <person name="Bhattacharya S.S."/>
            <person name="Shirouzu T."/>
            <person name="Yoshinaga Y."/>
            <person name="Martin F.M."/>
            <person name="Grigoriev I.V."/>
            <person name="Hibbett D.S."/>
        </authorList>
    </citation>
    <scope>NUCLEOTIDE SEQUENCE [LARGE SCALE GENOMIC DNA]</scope>
    <source>
        <strain evidence="2 3">93-53</strain>
    </source>
</reference>
<keyword evidence="3" id="KW-1185">Reference proteome</keyword>
<organism evidence="2 3">
    <name type="scientific">Laetiporus sulphureus 93-53</name>
    <dbReference type="NCBI Taxonomy" id="1314785"/>
    <lineage>
        <taxon>Eukaryota</taxon>
        <taxon>Fungi</taxon>
        <taxon>Dikarya</taxon>
        <taxon>Basidiomycota</taxon>
        <taxon>Agaricomycotina</taxon>
        <taxon>Agaricomycetes</taxon>
        <taxon>Polyporales</taxon>
        <taxon>Laetiporus</taxon>
    </lineage>
</organism>
<accession>A0A165E0V4</accession>
<dbReference type="GeneID" id="63818556"/>
<dbReference type="EMBL" id="KV427626">
    <property type="protein sequence ID" value="KZT06030.1"/>
    <property type="molecule type" value="Genomic_DNA"/>
</dbReference>
<evidence type="ECO:0000313" key="2">
    <source>
        <dbReference type="EMBL" id="KZT06030.1"/>
    </source>
</evidence>
<feature type="region of interest" description="Disordered" evidence="1">
    <location>
        <begin position="50"/>
        <end position="83"/>
    </location>
</feature>
<dbReference type="InParanoid" id="A0A165E0V4"/>
<dbReference type="RefSeq" id="XP_040763770.1">
    <property type="nucleotide sequence ID" value="XM_040901524.1"/>
</dbReference>
<evidence type="ECO:0000313" key="3">
    <source>
        <dbReference type="Proteomes" id="UP000076871"/>
    </source>
</evidence>
<dbReference type="AlphaFoldDB" id="A0A165E0V4"/>
<evidence type="ECO:0000256" key="1">
    <source>
        <dbReference type="SAM" id="MobiDB-lite"/>
    </source>
</evidence>
<gene>
    <name evidence="2" type="ORF">LAESUDRAFT_194397</name>
</gene>
<sequence>MAPNSLAWSASISMTSSMMRIFNCTRKRMRTSIVGMMRDDASFFVSVPCASPSPPGPSTRRRIQRERPFSRCTRHPASEPIPPPTIPARERLCYYASCQIACVILPARQRLEPCGVTNSVNGS</sequence>
<protein>
    <submittedName>
        <fullName evidence="2">Uncharacterized protein</fullName>
    </submittedName>
</protein>